<comment type="caution">
    <text evidence="6">The sequence shown here is derived from an EMBL/GenBank/DDBJ whole genome shotgun (WGS) entry which is preliminary data.</text>
</comment>
<evidence type="ECO:0000256" key="1">
    <source>
        <dbReference type="ARBA" id="ARBA00004141"/>
    </source>
</evidence>
<dbReference type="Proteomes" id="UP000078237">
    <property type="component" value="Unassembled WGS sequence"/>
</dbReference>
<evidence type="ECO:0000256" key="4">
    <source>
        <dbReference type="ARBA" id="ARBA00023136"/>
    </source>
</evidence>
<dbReference type="STRING" id="100816.A0A175WBU8"/>
<dbReference type="InterPro" id="IPR000537">
    <property type="entry name" value="UbiA_prenyltransferase"/>
</dbReference>
<dbReference type="PANTHER" id="PTHR42723:SF1">
    <property type="entry name" value="CHLOROPHYLL SYNTHASE, CHLOROPLASTIC"/>
    <property type="match status" value="1"/>
</dbReference>
<evidence type="ECO:0000256" key="5">
    <source>
        <dbReference type="SAM" id="Phobius"/>
    </source>
</evidence>
<evidence type="ECO:0000256" key="3">
    <source>
        <dbReference type="ARBA" id="ARBA00022989"/>
    </source>
</evidence>
<dbReference type="InterPro" id="IPR050475">
    <property type="entry name" value="Prenyltransferase_related"/>
</dbReference>
<feature type="transmembrane region" description="Helical" evidence="5">
    <location>
        <begin position="220"/>
        <end position="241"/>
    </location>
</feature>
<dbReference type="CDD" id="cd13965">
    <property type="entry name" value="PT_UbiA_3"/>
    <property type="match status" value="1"/>
</dbReference>
<dbReference type="GO" id="GO:0016765">
    <property type="term" value="F:transferase activity, transferring alkyl or aryl (other than methyl) groups"/>
    <property type="evidence" value="ECO:0007669"/>
    <property type="project" value="InterPro"/>
</dbReference>
<protein>
    <submittedName>
        <fullName evidence="6">Digeranylgeranylglyceryl phosphate synthase</fullName>
    </submittedName>
</protein>
<keyword evidence="4 5" id="KW-0472">Membrane</keyword>
<name>A0A175WBU8_9PEZI</name>
<evidence type="ECO:0000313" key="6">
    <source>
        <dbReference type="EMBL" id="KXX81146.1"/>
    </source>
</evidence>
<organism evidence="6 7">
    <name type="scientific">Madurella mycetomatis</name>
    <dbReference type="NCBI Taxonomy" id="100816"/>
    <lineage>
        <taxon>Eukaryota</taxon>
        <taxon>Fungi</taxon>
        <taxon>Dikarya</taxon>
        <taxon>Ascomycota</taxon>
        <taxon>Pezizomycotina</taxon>
        <taxon>Sordariomycetes</taxon>
        <taxon>Sordariomycetidae</taxon>
        <taxon>Sordariales</taxon>
        <taxon>Sordariales incertae sedis</taxon>
        <taxon>Madurella</taxon>
    </lineage>
</organism>
<dbReference type="GO" id="GO:0016020">
    <property type="term" value="C:membrane"/>
    <property type="evidence" value="ECO:0007669"/>
    <property type="project" value="UniProtKB-SubCell"/>
</dbReference>
<sequence length="299" mass="32999">MSPLKLLRVLWLFTESDFATFVIPDTAFGFFGALAGSAMSSSNTHDLYSCLRRLPLVLMSNWLNLLIFDLANQLAPESITEDTINKPWRPLPAGLVTPRQTQYLLLASIPVVLVSNYILGAGYEAAVLVALTWMYNGLGGGNDHFVVRNLIICVAFGYYNEGSMRVALGQPDAPLTPAAWIWVVMISAVIFTTMQAQDMKDQAGDRTRGRSTVPLVLGDGVARWTIAIPVAVWSFVCPAFWGLGPLGYLAPVGLGLGVVLRILWLRSVEADRRTWQMWTAWTACLYALPAIKRYCHLCI</sequence>
<evidence type="ECO:0000313" key="7">
    <source>
        <dbReference type="Proteomes" id="UP000078237"/>
    </source>
</evidence>
<proteinExistence type="predicted"/>
<reference evidence="6 7" key="1">
    <citation type="journal article" date="2016" name="Genome Announc.">
        <title>Genome Sequence of Madurella mycetomatis mm55, Isolated from a Human Mycetoma Case in Sudan.</title>
        <authorList>
            <person name="Smit S."/>
            <person name="Derks M.F."/>
            <person name="Bervoets S."/>
            <person name="Fahal A."/>
            <person name="van Leeuwen W."/>
            <person name="van Belkum A."/>
            <person name="van de Sande W.W."/>
        </authorList>
    </citation>
    <scope>NUCLEOTIDE SEQUENCE [LARGE SCALE GENOMIC DNA]</scope>
    <source>
        <strain evidence="7">mm55</strain>
    </source>
</reference>
<dbReference type="VEuPathDB" id="FungiDB:MMYC01_201604"/>
<keyword evidence="7" id="KW-1185">Reference proteome</keyword>
<feature type="transmembrane region" description="Helical" evidence="5">
    <location>
        <begin position="20"/>
        <end position="38"/>
    </location>
</feature>
<dbReference type="PANTHER" id="PTHR42723">
    <property type="entry name" value="CHLOROPHYLL SYNTHASE"/>
    <property type="match status" value="1"/>
</dbReference>
<feature type="transmembrane region" description="Helical" evidence="5">
    <location>
        <begin position="103"/>
        <end position="133"/>
    </location>
</feature>
<gene>
    <name evidence="6" type="ORF">MMYC01_201604</name>
</gene>
<dbReference type="OrthoDB" id="434972at2759"/>
<feature type="transmembrane region" description="Helical" evidence="5">
    <location>
        <begin position="180"/>
        <end position="199"/>
    </location>
</feature>
<comment type="subcellular location">
    <subcellularLocation>
        <location evidence="1">Membrane</location>
        <topology evidence="1">Multi-pass membrane protein</topology>
    </subcellularLocation>
</comment>
<feature type="transmembrane region" description="Helical" evidence="5">
    <location>
        <begin position="247"/>
        <end position="264"/>
    </location>
</feature>
<keyword evidence="2 5" id="KW-0812">Transmembrane</keyword>
<accession>A0A175WBU8</accession>
<dbReference type="AlphaFoldDB" id="A0A175WBU8"/>
<dbReference type="Pfam" id="PF01040">
    <property type="entry name" value="UbiA"/>
    <property type="match status" value="1"/>
</dbReference>
<dbReference type="EMBL" id="LCTW02000041">
    <property type="protein sequence ID" value="KXX81146.1"/>
    <property type="molecule type" value="Genomic_DNA"/>
</dbReference>
<evidence type="ECO:0000256" key="2">
    <source>
        <dbReference type="ARBA" id="ARBA00022692"/>
    </source>
</evidence>
<keyword evidence="3 5" id="KW-1133">Transmembrane helix</keyword>